<protein>
    <submittedName>
        <fullName evidence="2">Uncharacterized protein</fullName>
    </submittedName>
</protein>
<dbReference type="SUPFAM" id="SSF52833">
    <property type="entry name" value="Thioredoxin-like"/>
    <property type="match status" value="1"/>
</dbReference>
<dbReference type="PANTHER" id="PTHR12232">
    <property type="entry name" value="SH3 DOMAIN-BINDING GLUTAMIC ACID-RICH-LIKE PROTEIN"/>
    <property type="match status" value="1"/>
</dbReference>
<feature type="compositionally biased region" description="Low complexity" evidence="1">
    <location>
        <begin position="299"/>
        <end position="313"/>
    </location>
</feature>
<dbReference type="GeneID" id="28899398"/>
<proteinExistence type="predicted"/>
<evidence type="ECO:0000313" key="3">
    <source>
        <dbReference type="Proteomes" id="UP000076632"/>
    </source>
</evidence>
<feature type="compositionally biased region" description="Low complexity" evidence="1">
    <location>
        <begin position="394"/>
        <end position="404"/>
    </location>
</feature>
<feature type="compositionally biased region" description="Polar residues" evidence="1">
    <location>
        <begin position="224"/>
        <end position="233"/>
    </location>
</feature>
<dbReference type="AlphaFoldDB" id="A0A165HL67"/>
<feature type="compositionally biased region" description="Low complexity" evidence="1">
    <location>
        <begin position="238"/>
        <end position="255"/>
    </location>
</feature>
<dbReference type="PANTHER" id="PTHR12232:SF0">
    <property type="entry name" value="THIOREDOXIN DOMAIN-CONTAINING PROTEIN"/>
    <property type="match status" value="1"/>
</dbReference>
<feature type="compositionally biased region" description="Basic and acidic residues" evidence="1">
    <location>
        <begin position="405"/>
        <end position="418"/>
    </location>
</feature>
<keyword evidence="3" id="KW-1185">Reference proteome</keyword>
<feature type="compositionally biased region" description="Low complexity" evidence="1">
    <location>
        <begin position="196"/>
        <end position="209"/>
    </location>
</feature>
<dbReference type="OrthoDB" id="9932926at2759"/>
<feature type="compositionally biased region" description="Low complexity" evidence="1">
    <location>
        <begin position="127"/>
        <end position="155"/>
    </location>
</feature>
<feature type="compositionally biased region" description="Polar residues" evidence="1">
    <location>
        <begin position="110"/>
        <end position="122"/>
    </location>
</feature>
<evidence type="ECO:0000256" key="1">
    <source>
        <dbReference type="SAM" id="MobiDB-lite"/>
    </source>
</evidence>
<gene>
    <name evidence="2" type="ORF">L228DRAFT_260462</name>
</gene>
<feature type="compositionally biased region" description="Pro residues" evidence="1">
    <location>
        <begin position="284"/>
        <end position="298"/>
    </location>
</feature>
<accession>A0A165HL67</accession>
<feature type="compositionally biased region" description="Basic and acidic residues" evidence="1">
    <location>
        <begin position="370"/>
        <end position="379"/>
    </location>
</feature>
<feature type="region of interest" description="Disordered" evidence="1">
    <location>
        <begin position="100"/>
        <end position="418"/>
    </location>
</feature>
<dbReference type="InterPro" id="IPR051033">
    <property type="entry name" value="SH3BGR"/>
</dbReference>
<evidence type="ECO:0000313" key="2">
    <source>
        <dbReference type="EMBL" id="KZF23681.1"/>
    </source>
</evidence>
<dbReference type="PROSITE" id="PS51354">
    <property type="entry name" value="GLUTAREDOXIN_2"/>
    <property type="match status" value="1"/>
</dbReference>
<dbReference type="RefSeq" id="XP_018189236.1">
    <property type="nucleotide sequence ID" value="XM_018334261.1"/>
</dbReference>
<dbReference type="EMBL" id="KV407457">
    <property type="protein sequence ID" value="KZF23681.1"/>
    <property type="molecule type" value="Genomic_DNA"/>
</dbReference>
<name>A0A165HL67_XYLHT</name>
<dbReference type="STRING" id="1328760.A0A165HL67"/>
<dbReference type="Proteomes" id="UP000076632">
    <property type="component" value="Unassembled WGS sequence"/>
</dbReference>
<dbReference type="Gene3D" id="3.40.30.10">
    <property type="entry name" value="Glutaredoxin"/>
    <property type="match status" value="1"/>
</dbReference>
<organism evidence="2 3">
    <name type="scientific">Xylona heveae (strain CBS 132557 / TC161)</name>
    <dbReference type="NCBI Taxonomy" id="1328760"/>
    <lineage>
        <taxon>Eukaryota</taxon>
        <taxon>Fungi</taxon>
        <taxon>Dikarya</taxon>
        <taxon>Ascomycota</taxon>
        <taxon>Pezizomycotina</taxon>
        <taxon>Xylonomycetes</taxon>
        <taxon>Xylonales</taxon>
        <taxon>Xylonaceae</taxon>
        <taxon>Xylona</taxon>
    </lineage>
</organism>
<feature type="compositionally biased region" description="Low complexity" evidence="1">
    <location>
        <begin position="273"/>
        <end position="283"/>
    </location>
</feature>
<dbReference type="OMA" id="ERAWMIP"/>
<dbReference type="InParanoid" id="A0A165HL67"/>
<sequence>MADSASKPTLSYSSDPTLYLYTSLTAGSSHIISATSRLETILKANRVPFRAIDVATDEKARMLWGRRAGKRKLPGLVKEGMVVGDLEQIEEWNEYGELKENLGPLPPVSTPSASGTPAQSATPKPFASQTQTAPAPAPKPAASSQPQPQISQQSQMTLTMRQAGEEAAKKASEAKAASIKKPTPGVTADKIRPLDSSTAATAPPTGASTDLPPDVLDTPLAAETISSSATTKSESIEAAIKAAAAAAAAAPSSAGASGGGLSGMTPPGPTPTLAPSADPSSSSSPPPAPQPGAVPVPHPRSSSSSGSLPRRSSWTNVPPPSSPPMEGHPRTHRGSSLSVASMEEIQQAERAWMIPEDPNESAITVVEDEGGAKAKHVEHSPSVSNEAGAGAGPGPSASSSSAGGERVRVKESGGESAV</sequence>
<feature type="compositionally biased region" description="Basic and acidic residues" evidence="1">
    <location>
        <begin position="163"/>
        <end position="173"/>
    </location>
</feature>
<reference evidence="2 3" key="1">
    <citation type="journal article" date="2016" name="Fungal Biol.">
        <title>The genome of Xylona heveae provides a window into fungal endophytism.</title>
        <authorList>
            <person name="Gazis R."/>
            <person name="Kuo A."/>
            <person name="Riley R."/>
            <person name="LaButti K."/>
            <person name="Lipzen A."/>
            <person name="Lin J."/>
            <person name="Amirebrahimi M."/>
            <person name="Hesse C.N."/>
            <person name="Spatafora J.W."/>
            <person name="Henrissat B."/>
            <person name="Hainaut M."/>
            <person name="Grigoriev I.V."/>
            <person name="Hibbett D.S."/>
        </authorList>
    </citation>
    <scope>NUCLEOTIDE SEQUENCE [LARGE SCALE GENOMIC DNA]</scope>
    <source>
        <strain evidence="2 3">TC161</strain>
    </source>
</reference>
<dbReference type="InterPro" id="IPR036249">
    <property type="entry name" value="Thioredoxin-like_sf"/>
</dbReference>
<dbReference type="GO" id="GO:0005737">
    <property type="term" value="C:cytoplasm"/>
    <property type="evidence" value="ECO:0007669"/>
    <property type="project" value="TreeGrafter"/>
</dbReference>